<keyword evidence="5 7" id="KW-0573">Peptidoglycan synthesis</keyword>
<keyword evidence="4 7" id="KW-0133">Cell shape</keyword>
<dbReference type="SUPFAM" id="SSF141523">
    <property type="entry name" value="L,D-transpeptidase catalytic domain-like"/>
    <property type="match status" value="1"/>
</dbReference>
<keyword evidence="11" id="KW-1185">Reference proteome</keyword>
<sequence>MRKTFVRYTFSLSWLLLWLLLFAQCADKTKAVSIVKTPPAESKRDRNAADAHLFIQQQVEKLLMGEGIAIANDSIFSTNVLPKFYENRTFQPVWLDSIYVESILGLLSDADKEGLQKEDYHFTLLQELKKQLATEGQNYSLLLAQFDLLLTDALFHYSYHLLNGKVPPKASTSTWNYQAHMEGDTLAQTMQKAIDTYQVAAELEKLKPQIPNYNALKKNLAIYRELAKKGEFPKVPADSVLQLRTTRTAIAKVRKRLFMEGLCSDTLGITPAGADYYDDSLLVAVKRFQVLHALQADGILGKSTLQEMNVSVEDRIGQIRANLERLRWSTGSLTPDFIVVNIAGFELYLYHNNTLSWTTNVMTGAEKTETPVFKSTIHYLVFNPTWTVPTSIVKATVIPSIRKDSTYLKANQYLVRDLKGQLVDPDSINSKKVSSRNFPYTVIQTPGDHNALGRVKFMFPNEHAIYLHDTPSKHLFEKADRAFSHGCIRVQNPMKLAEILLADSLNWNQQKLMEVVATNTTKTVMLKKRMDILLMYWTAGIDPATGAVKFYRDIYKRDKQVLEALNKLDNTSLPFLPTILPVIMVVATAEPAGV</sequence>
<feature type="domain" description="L,D-TPase catalytic" evidence="9">
    <location>
        <begin position="336"/>
        <end position="516"/>
    </location>
</feature>
<dbReference type="Pfam" id="PF20142">
    <property type="entry name" value="Scaffold"/>
    <property type="match status" value="1"/>
</dbReference>
<organism evidence="10 11">
    <name type="scientific">Rhodocytophaga aerolata</name>
    <dbReference type="NCBI Taxonomy" id="455078"/>
    <lineage>
        <taxon>Bacteria</taxon>
        <taxon>Pseudomonadati</taxon>
        <taxon>Bacteroidota</taxon>
        <taxon>Cytophagia</taxon>
        <taxon>Cytophagales</taxon>
        <taxon>Rhodocytophagaceae</taxon>
        <taxon>Rhodocytophaga</taxon>
    </lineage>
</organism>
<accession>A0ABT8QXZ9</accession>
<protein>
    <submittedName>
        <fullName evidence="10">L,D-transpeptidase family protein</fullName>
    </submittedName>
</protein>
<evidence type="ECO:0000256" key="3">
    <source>
        <dbReference type="ARBA" id="ARBA00022679"/>
    </source>
</evidence>
<dbReference type="CDD" id="cd16913">
    <property type="entry name" value="YkuD_like"/>
    <property type="match status" value="1"/>
</dbReference>
<evidence type="ECO:0000256" key="1">
    <source>
        <dbReference type="ARBA" id="ARBA00004752"/>
    </source>
</evidence>
<dbReference type="InterPro" id="IPR036365">
    <property type="entry name" value="PGBD-like_sf"/>
</dbReference>
<proteinExistence type="inferred from homology"/>
<gene>
    <name evidence="10" type="ORF">Q0590_00585</name>
</gene>
<dbReference type="InterPro" id="IPR036366">
    <property type="entry name" value="PGBDSf"/>
</dbReference>
<evidence type="ECO:0000256" key="5">
    <source>
        <dbReference type="ARBA" id="ARBA00022984"/>
    </source>
</evidence>
<dbReference type="InterPro" id="IPR002477">
    <property type="entry name" value="Peptidoglycan-bd-like"/>
</dbReference>
<comment type="similarity">
    <text evidence="2">Belongs to the YkuD family.</text>
</comment>
<keyword evidence="8" id="KW-0732">Signal</keyword>
<evidence type="ECO:0000313" key="10">
    <source>
        <dbReference type="EMBL" id="MDO1444720.1"/>
    </source>
</evidence>
<comment type="caution">
    <text evidence="10">The sequence shown here is derived from an EMBL/GenBank/DDBJ whole genome shotgun (WGS) entry which is preliminary data.</text>
</comment>
<feature type="chain" id="PRO_5046744783" evidence="8">
    <location>
        <begin position="24"/>
        <end position="594"/>
    </location>
</feature>
<evidence type="ECO:0000259" key="9">
    <source>
        <dbReference type="PROSITE" id="PS52029"/>
    </source>
</evidence>
<dbReference type="PROSITE" id="PS52029">
    <property type="entry name" value="LD_TPASE"/>
    <property type="match status" value="1"/>
</dbReference>
<evidence type="ECO:0000256" key="7">
    <source>
        <dbReference type="PROSITE-ProRule" id="PRU01373"/>
    </source>
</evidence>
<dbReference type="RefSeq" id="WP_302035523.1">
    <property type="nucleotide sequence ID" value="NZ_JAUKPO010000001.1"/>
</dbReference>
<dbReference type="PANTHER" id="PTHR41533:SF2">
    <property type="entry name" value="BLR7131 PROTEIN"/>
    <property type="match status" value="1"/>
</dbReference>
<evidence type="ECO:0000256" key="2">
    <source>
        <dbReference type="ARBA" id="ARBA00005992"/>
    </source>
</evidence>
<evidence type="ECO:0000256" key="4">
    <source>
        <dbReference type="ARBA" id="ARBA00022960"/>
    </source>
</evidence>
<dbReference type="Gene3D" id="1.10.101.10">
    <property type="entry name" value="PGBD-like superfamily/PGBD"/>
    <property type="match status" value="1"/>
</dbReference>
<dbReference type="EMBL" id="JAUKPO010000001">
    <property type="protein sequence ID" value="MDO1444720.1"/>
    <property type="molecule type" value="Genomic_DNA"/>
</dbReference>
<feature type="signal peptide" evidence="8">
    <location>
        <begin position="1"/>
        <end position="23"/>
    </location>
</feature>
<dbReference type="Gene3D" id="2.40.440.10">
    <property type="entry name" value="L,D-transpeptidase catalytic domain-like"/>
    <property type="match status" value="1"/>
</dbReference>
<dbReference type="InterPro" id="IPR052905">
    <property type="entry name" value="LD-transpeptidase_YkuD-like"/>
</dbReference>
<evidence type="ECO:0000256" key="6">
    <source>
        <dbReference type="ARBA" id="ARBA00023316"/>
    </source>
</evidence>
<dbReference type="InterPro" id="IPR045380">
    <property type="entry name" value="LD_TPept_scaffold_dom"/>
</dbReference>
<feature type="active site" description="Nucleophile" evidence="7">
    <location>
        <position position="487"/>
    </location>
</feature>
<reference evidence="10" key="1">
    <citation type="submission" date="2023-07" db="EMBL/GenBank/DDBJ databases">
        <title>The genome sequence of Rhodocytophaga aerolata KACC 12507.</title>
        <authorList>
            <person name="Zhang X."/>
        </authorList>
    </citation>
    <scope>NUCLEOTIDE SEQUENCE</scope>
    <source>
        <strain evidence="10">KACC 12507</strain>
    </source>
</reference>
<keyword evidence="3" id="KW-0808">Transferase</keyword>
<keyword evidence="6 7" id="KW-0961">Cell wall biogenesis/degradation</keyword>
<dbReference type="SUPFAM" id="SSF47090">
    <property type="entry name" value="PGBD-like"/>
    <property type="match status" value="1"/>
</dbReference>
<dbReference type="Proteomes" id="UP001168528">
    <property type="component" value="Unassembled WGS sequence"/>
</dbReference>
<dbReference type="InterPro" id="IPR005490">
    <property type="entry name" value="LD_TPept_cat_dom"/>
</dbReference>
<evidence type="ECO:0000256" key="8">
    <source>
        <dbReference type="SAM" id="SignalP"/>
    </source>
</evidence>
<dbReference type="PANTHER" id="PTHR41533">
    <property type="entry name" value="L,D-TRANSPEPTIDASE HI_1667-RELATED"/>
    <property type="match status" value="1"/>
</dbReference>
<feature type="active site" description="Proton donor/acceptor" evidence="7">
    <location>
        <position position="468"/>
    </location>
</feature>
<dbReference type="Pfam" id="PF03734">
    <property type="entry name" value="YkuD"/>
    <property type="match status" value="1"/>
</dbReference>
<name>A0ABT8QXZ9_9BACT</name>
<dbReference type="InterPro" id="IPR038063">
    <property type="entry name" value="Transpep_catalytic_dom"/>
</dbReference>
<evidence type="ECO:0000313" key="11">
    <source>
        <dbReference type="Proteomes" id="UP001168528"/>
    </source>
</evidence>
<dbReference type="Pfam" id="PF01471">
    <property type="entry name" value="PG_binding_1"/>
    <property type="match status" value="1"/>
</dbReference>
<comment type="pathway">
    <text evidence="1 7">Cell wall biogenesis; peptidoglycan biosynthesis.</text>
</comment>